<dbReference type="InterPro" id="IPR000073">
    <property type="entry name" value="AB_hydrolase_1"/>
</dbReference>
<dbReference type="GO" id="GO:0016787">
    <property type="term" value="F:hydrolase activity"/>
    <property type="evidence" value="ECO:0007669"/>
    <property type="project" value="UniProtKB-KW"/>
</dbReference>
<dbReference type="SUPFAM" id="SSF53474">
    <property type="entry name" value="alpha/beta-Hydrolases"/>
    <property type="match status" value="1"/>
</dbReference>
<organism evidence="4 5">
    <name type="scientific">Eiseniibacteriota bacterium</name>
    <dbReference type="NCBI Taxonomy" id="2212470"/>
    <lineage>
        <taxon>Bacteria</taxon>
        <taxon>Candidatus Eiseniibacteriota</taxon>
    </lineage>
</organism>
<dbReference type="Gene3D" id="3.40.50.1820">
    <property type="entry name" value="alpha/beta hydrolase"/>
    <property type="match status" value="1"/>
</dbReference>
<sequence>MHPPRTLPFLLALAALAALLLPSAPLAAPAAGTTAAVRAARLEARGLVTYYELRGSGLPLLLLHGGAGDGRQFEHQVGAFERSHRLIVPDCCCQGRTTCRDDSLTYHAMAEDMIALLDHLGVKQVDVMGWSDGGNIGLDLAMHHPDRVRRLVTFGANVDPTGLNEPDQRWAATATPDSLGPGTRAAWVALAPDTTRYVEAMTRVLALWRTQPRWTAADLARIRARVLVCAGEHDLVRRDHTESIARAIPGARLWIVPGASHGAMLEKPELVNARVLEFFSER</sequence>
<evidence type="ECO:0000259" key="3">
    <source>
        <dbReference type="Pfam" id="PF12697"/>
    </source>
</evidence>
<evidence type="ECO:0000313" key="5">
    <source>
        <dbReference type="Proteomes" id="UP000696931"/>
    </source>
</evidence>
<dbReference type="InterPro" id="IPR050266">
    <property type="entry name" value="AB_hydrolase_sf"/>
</dbReference>
<evidence type="ECO:0000256" key="2">
    <source>
        <dbReference type="SAM" id="SignalP"/>
    </source>
</evidence>
<comment type="caution">
    <text evidence="4">The sequence shown here is derived from an EMBL/GenBank/DDBJ whole genome shotgun (WGS) entry which is preliminary data.</text>
</comment>
<evidence type="ECO:0000313" key="4">
    <source>
        <dbReference type="EMBL" id="MBI5169046.1"/>
    </source>
</evidence>
<keyword evidence="1 4" id="KW-0378">Hydrolase</keyword>
<feature type="chain" id="PRO_5036737771" evidence="2">
    <location>
        <begin position="28"/>
        <end position="282"/>
    </location>
</feature>
<accession>A0A933W8J4</accession>
<feature type="domain" description="AB hydrolase-1" evidence="3">
    <location>
        <begin position="60"/>
        <end position="273"/>
    </location>
</feature>
<gene>
    <name evidence="4" type="ORF">HZA61_06135</name>
</gene>
<reference evidence="4" key="1">
    <citation type="submission" date="2020-07" db="EMBL/GenBank/DDBJ databases">
        <title>Huge and variable diversity of episymbiotic CPR bacteria and DPANN archaea in groundwater ecosystems.</title>
        <authorList>
            <person name="He C.Y."/>
            <person name="Keren R."/>
            <person name="Whittaker M."/>
            <person name="Farag I.F."/>
            <person name="Doudna J."/>
            <person name="Cate J.H.D."/>
            <person name="Banfield J.F."/>
        </authorList>
    </citation>
    <scope>NUCLEOTIDE SEQUENCE</scope>
    <source>
        <strain evidence="4">NC_groundwater_1813_Pr3_B-0.1um_71_17</strain>
    </source>
</reference>
<feature type="signal peptide" evidence="2">
    <location>
        <begin position="1"/>
        <end position="27"/>
    </location>
</feature>
<protein>
    <submittedName>
        <fullName evidence="4">Alpha/beta fold hydrolase</fullName>
    </submittedName>
</protein>
<dbReference type="Pfam" id="PF12697">
    <property type="entry name" value="Abhydrolase_6"/>
    <property type="match status" value="1"/>
</dbReference>
<dbReference type="PANTHER" id="PTHR43798">
    <property type="entry name" value="MONOACYLGLYCEROL LIPASE"/>
    <property type="match status" value="1"/>
</dbReference>
<keyword evidence="2" id="KW-0732">Signal</keyword>
<dbReference type="AlphaFoldDB" id="A0A933W8J4"/>
<dbReference type="GO" id="GO:0016020">
    <property type="term" value="C:membrane"/>
    <property type="evidence" value="ECO:0007669"/>
    <property type="project" value="TreeGrafter"/>
</dbReference>
<dbReference type="Proteomes" id="UP000696931">
    <property type="component" value="Unassembled WGS sequence"/>
</dbReference>
<dbReference type="PANTHER" id="PTHR43798:SF31">
    <property type="entry name" value="AB HYDROLASE SUPERFAMILY PROTEIN YCLE"/>
    <property type="match status" value="1"/>
</dbReference>
<dbReference type="InterPro" id="IPR029058">
    <property type="entry name" value="AB_hydrolase_fold"/>
</dbReference>
<name>A0A933W8J4_UNCEI</name>
<dbReference type="EMBL" id="JACRIW010000041">
    <property type="protein sequence ID" value="MBI5169046.1"/>
    <property type="molecule type" value="Genomic_DNA"/>
</dbReference>
<evidence type="ECO:0000256" key="1">
    <source>
        <dbReference type="ARBA" id="ARBA00022801"/>
    </source>
</evidence>
<proteinExistence type="predicted"/>